<evidence type="ECO:0000313" key="3">
    <source>
        <dbReference type="Proteomes" id="UP001595698"/>
    </source>
</evidence>
<gene>
    <name evidence="2" type="ORF">ACFOYY_26270</name>
</gene>
<comment type="caution">
    <text evidence="2">The sequence shown here is derived from an EMBL/GenBank/DDBJ whole genome shotgun (WGS) entry which is preliminary data.</text>
</comment>
<organism evidence="2 3">
    <name type="scientific">Streptosporangium jomthongense</name>
    <dbReference type="NCBI Taxonomy" id="1193683"/>
    <lineage>
        <taxon>Bacteria</taxon>
        <taxon>Bacillati</taxon>
        <taxon>Actinomycetota</taxon>
        <taxon>Actinomycetes</taxon>
        <taxon>Streptosporangiales</taxon>
        <taxon>Streptosporangiaceae</taxon>
        <taxon>Streptosporangium</taxon>
    </lineage>
</organism>
<accession>A0ABV8F710</accession>
<evidence type="ECO:0000313" key="2">
    <source>
        <dbReference type="EMBL" id="MFC3983661.1"/>
    </source>
</evidence>
<proteinExistence type="predicted"/>
<feature type="region of interest" description="Disordered" evidence="1">
    <location>
        <begin position="38"/>
        <end position="90"/>
    </location>
</feature>
<dbReference type="RefSeq" id="WP_352009610.1">
    <property type="nucleotide sequence ID" value="NZ_JBHSBC010000032.1"/>
</dbReference>
<reference evidence="3" key="1">
    <citation type="journal article" date="2019" name="Int. J. Syst. Evol. Microbiol.">
        <title>The Global Catalogue of Microorganisms (GCM) 10K type strain sequencing project: providing services to taxonomists for standard genome sequencing and annotation.</title>
        <authorList>
            <consortium name="The Broad Institute Genomics Platform"/>
            <consortium name="The Broad Institute Genome Sequencing Center for Infectious Disease"/>
            <person name="Wu L."/>
            <person name="Ma J."/>
        </authorList>
    </citation>
    <scope>NUCLEOTIDE SEQUENCE [LARGE SCALE GENOMIC DNA]</scope>
    <source>
        <strain evidence="3">TBRC 7912</strain>
    </source>
</reference>
<dbReference type="Proteomes" id="UP001595698">
    <property type="component" value="Unassembled WGS sequence"/>
</dbReference>
<keyword evidence="3" id="KW-1185">Reference proteome</keyword>
<evidence type="ECO:0000256" key="1">
    <source>
        <dbReference type="SAM" id="MobiDB-lite"/>
    </source>
</evidence>
<sequence>MGVGDAEGRGVAEETAAGCSSGIVGLVSVGPLIQNVVASRPTSAKAPPTRAEPRPRITSHRPSGARTSHEMPSRSMWDHHRRSWDTTLRN</sequence>
<feature type="compositionally biased region" description="Basic and acidic residues" evidence="1">
    <location>
        <begin position="67"/>
        <end position="78"/>
    </location>
</feature>
<name>A0ABV8F710_9ACTN</name>
<dbReference type="EMBL" id="JBHSBC010000032">
    <property type="protein sequence ID" value="MFC3983661.1"/>
    <property type="molecule type" value="Genomic_DNA"/>
</dbReference>
<protein>
    <submittedName>
        <fullName evidence="2">Uncharacterized protein</fullName>
    </submittedName>
</protein>